<feature type="chain" id="PRO_5003513065" evidence="5">
    <location>
        <begin position="19"/>
        <end position="725"/>
    </location>
</feature>
<dbReference type="STRING" id="682795.AciX8_2234"/>
<evidence type="ECO:0000256" key="5">
    <source>
        <dbReference type="SAM" id="SignalP"/>
    </source>
</evidence>
<evidence type="ECO:0000313" key="9">
    <source>
        <dbReference type="EMBL" id="AEU36552.1"/>
    </source>
</evidence>
<evidence type="ECO:0000259" key="6">
    <source>
        <dbReference type="Pfam" id="PF02278"/>
    </source>
</evidence>
<dbReference type="Proteomes" id="UP000007113">
    <property type="component" value="Chromosome"/>
</dbReference>
<dbReference type="GO" id="GO:0030246">
    <property type="term" value="F:carbohydrate binding"/>
    <property type="evidence" value="ECO:0007669"/>
    <property type="project" value="InterPro"/>
</dbReference>
<dbReference type="EC" id="4.2.2.5" evidence="9"/>
<dbReference type="Pfam" id="PF02278">
    <property type="entry name" value="Lyase_8"/>
    <property type="match status" value="1"/>
</dbReference>
<dbReference type="Pfam" id="PF02884">
    <property type="entry name" value="Lyase_8_C"/>
    <property type="match status" value="1"/>
</dbReference>
<reference evidence="9 10" key="1">
    <citation type="submission" date="2011-11" db="EMBL/GenBank/DDBJ databases">
        <title>Complete sequence of Granulicella mallensis MP5ACTX8.</title>
        <authorList>
            <consortium name="US DOE Joint Genome Institute"/>
            <person name="Lucas S."/>
            <person name="Copeland A."/>
            <person name="Lapidus A."/>
            <person name="Cheng J.-F."/>
            <person name="Goodwin L."/>
            <person name="Pitluck S."/>
            <person name="Peters L."/>
            <person name="Lu M."/>
            <person name="Detter J.C."/>
            <person name="Han C."/>
            <person name="Tapia R."/>
            <person name="Land M."/>
            <person name="Hauser L."/>
            <person name="Kyrpides N."/>
            <person name="Ivanova N."/>
            <person name="Mikhailova N."/>
            <person name="Pagani I."/>
            <person name="Rawat S."/>
            <person name="Mannisto M."/>
            <person name="Haggblom M."/>
            <person name="Woyke T."/>
        </authorList>
    </citation>
    <scope>NUCLEOTIDE SEQUENCE [LARGE SCALE GENOMIC DNA]</scope>
    <source>
        <strain evidence="10">ATCC BAA-1857 / DSM 23137 / MP5ACTX8</strain>
    </source>
</reference>
<gene>
    <name evidence="9" type="ordered locus">AciX8_2234</name>
</gene>
<dbReference type="PANTHER" id="PTHR38481:SF1">
    <property type="entry name" value="HYALURONATE LYASE"/>
    <property type="match status" value="1"/>
</dbReference>
<dbReference type="Pfam" id="PF08124">
    <property type="entry name" value="Lyase_8_N"/>
    <property type="match status" value="1"/>
</dbReference>
<name>G8NVH1_GRAMM</name>
<keyword evidence="10" id="KW-1185">Reference proteome</keyword>
<feature type="active site" evidence="4">
    <location>
        <position position="296"/>
    </location>
</feature>
<feature type="signal peptide" evidence="5">
    <location>
        <begin position="1"/>
        <end position="18"/>
    </location>
</feature>
<sequence>MKIVIGLVSLALASAALAQCPRSGQDSVAIVRCRYIEETLPTDANGRGQLQQRTEFLMRSLRPDGTWPDVNYVSPLRSEWPAAQHLVRVLSMAKTAYLVRSAGHSDPALEAAVLSALRYWVKKDPTNPNWWWNEIGTQQLLGEIGLLMRPSLTNDDMVRMLPILKRSNWSTWTGANLVWGVTNQIMRGVLYDDEPAVAQGYARLYEEINQVPAVLPNGKPGEGIQADDSFHQHGAQFYSGGYGLDYTNYAARYISYSWGTPLQIPAEKMQTFANFVLDGQQWMVRGEVFDYAAVGREITRKDEAAVQHDWTHGPIAGYDAAYTLANVMTHLAEQSVPRQGEFRAFADRLNGQAGATPLTGNRMFWDSDYMSHRRAGYSTSVKMFSTRIQNSEITNSEGRWSTHLSDGMNLLYRTGDEYRGIFAGWDWALVPGTTAAHAYRPDGAPDTGERSIIDGRGKSDFVGGVSDGTYGVATMNLERGTLSARKSWFFFDSLYVALGTGISSEKESAPFFTTDINQTLLHGAVITNLSSKALESGSHTYKPGTLRYVHHDGTGYVLGDGLKVVLSNALQSGRWSNFGTGPDETVEVPVFNLWIDHGPKPKNATYQYTVMPGATVEQTEEESTHPSVLVLSNTDDLQAVFVPRLKLLSLVVRKEGSLDTPFGRISVSEPSVVMIKKDMSGYEITAANPANQPLSFRVTIGDREAKVELPGGSEAGSSVSVHLPR</sequence>
<accession>G8NVH1</accession>
<evidence type="ECO:0000256" key="1">
    <source>
        <dbReference type="ARBA" id="ARBA00006699"/>
    </source>
</evidence>
<dbReference type="InterPro" id="IPR011013">
    <property type="entry name" value="Gal_mutarotase_sf_dom"/>
</dbReference>
<feature type="active site" evidence="4">
    <location>
        <position position="233"/>
    </location>
</feature>
<keyword evidence="3 9" id="KW-0456">Lyase</keyword>
<dbReference type="EMBL" id="CP003130">
    <property type="protein sequence ID" value="AEU36552.1"/>
    <property type="molecule type" value="Genomic_DNA"/>
</dbReference>
<dbReference type="InterPro" id="IPR012970">
    <property type="entry name" value="Lyase_8_alpha_N"/>
</dbReference>
<keyword evidence="2 5" id="KW-0732">Signal</keyword>
<dbReference type="Gene3D" id="2.70.98.10">
    <property type="match status" value="1"/>
</dbReference>
<dbReference type="HOGENOM" id="CLU_004172_2_1_0"/>
<dbReference type="Gene3D" id="1.50.10.100">
    <property type="entry name" value="Chondroitin AC/alginate lyase"/>
    <property type="match status" value="1"/>
</dbReference>
<evidence type="ECO:0000256" key="3">
    <source>
        <dbReference type="ARBA" id="ARBA00023239"/>
    </source>
</evidence>
<evidence type="ECO:0000313" key="10">
    <source>
        <dbReference type="Proteomes" id="UP000007113"/>
    </source>
</evidence>
<dbReference type="eggNOG" id="COG5492">
    <property type="taxonomic scope" value="Bacteria"/>
</dbReference>
<dbReference type="Gene3D" id="2.60.220.10">
    <property type="entry name" value="Polysaccharide lyase family 8-like, C-terminal"/>
    <property type="match status" value="1"/>
</dbReference>
<evidence type="ECO:0000259" key="8">
    <source>
        <dbReference type="Pfam" id="PF08124"/>
    </source>
</evidence>
<dbReference type="InterPro" id="IPR038970">
    <property type="entry name" value="Lyase_8"/>
</dbReference>
<feature type="active site" evidence="4">
    <location>
        <position position="242"/>
    </location>
</feature>
<dbReference type="GO" id="GO:0005975">
    <property type="term" value="P:carbohydrate metabolic process"/>
    <property type="evidence" value="ECO:0007669"/>
    <property type="project" value="InterPro"/>
</dbReference>
<dbReference type="KEGG" id="gma:AciX8_2234"/>
<dbReference type="OrthoDB" id="6394136at2"/>
<proteinExistence type="inferred from homology"/>
<dbReference type="InterPro" id="IPR004103">
    <property type="entry name" value="Lyase_8_C"/>
</dbReference>
<dbReference type="InterPro" id="IPR011071">
    <property type="entry name" value="Lyase_8-like_C"/>
</dbReference>
<evidence type="ECO:0000256" key="2">
    <source>
        <dbReference type="ARBA" id="ARBA00022729"/>
    </source>
</evidence>
<dbReference type="PANTHER" id="PTHR38481">
    <property type="entry name" value="HYALURONATE LYASE"/>
    <property type="match status" value="1"/>
</dbReference>
<feature type="domain" description="Polysaccharide lyase 8 N-terminal alpha-helical" evidence="8">
    <location>
        <begin position="60"/>
        <end position="335"/>
    </location>
</feature>
<dbReference type="InterPro" id="IPR014718">
    <property type="entry name" value="GH-type_carb-bd"/>
</dbReference>
<dbReference type="SUPFAM" id="SSF49863">
    <property type="entry name" value="Hyaluronate lyase-like, C-terminal domain"/>
    <property type="match status" value="1"/>
</dbReference>
<feature type="domain" description="Polysaccharide lyase family 8 central" evidence="6">
    <location>
        <begin position="361"/>
        <end position="614"/>
    </location>
</feature>
<evidence type="ECO:0000256" key="4">
    <source>
        <dbReference type="PIRSR" id="PIRSR638970-1"/>
    </source>
</evidence>
<feature type="domain" description="Polysaccharide lyase family 8 C-terminal" evidence="7">
    <location>
        <begin position="630"/>
        <end position="691"/>
    </location>
</feature>
<dbReference type="InterPro" id="IPR003159">
    <property type="entry name" value="Lyase_8_central_dom"/>
</dbReference>
<dbReference type="AlphaFoldDB" id="G8NVH1"/>
<dbReference type="RefSeq" id="WP_014265430.1">
    <property type="nucleotide sequence ID" value="NC_016631.1"/>
</dbReference>
<protein>
    <submittedName>
        <fullName evidence="9">Chondroitin AC lyase</fullName>
        <ecNumber evidence="9">4.2.2.5</ecNumber>
    </submittedName>
</protein>
<evidence type="ECO:0000259" key="7">
    <source>
        <dbReference type="Pfam" id="PF02884"/>
    </source>
</evidence>
<organism evidence="9 10">
    <name type="scientific">Granulicella mallensis (strain ATCC BAA-1857 / DSM 23137 / MP5ACTX8)</name>
    <dbReference type="NCBI Taxonomy" id="682795"/>
    <lineage>
        <taxon>Bacteria</taxon>
        <taxon>Pseudomonadati</taxon>
        <taxon>Acidobacteriota</taxon>
        <taxon>Terriglobia</taxon>
        <taxon>Terriglobales</taxon>
        <taxon>Acidobacteriaceae</taxon>
        <taxon>Granulicella</taxon>
    </lineage>
</organism>
<dbReference type="InterPro" id="IPR008929">
    <property type="entry name" value="Chondroitin_lyas"/>
</dbReference>
<dbReference type="GO" id="GO:0030341">
    <property type="term" value="F:chondroitin AC lyase activity"/>
    <property type="evidence" value="ECO:0007669"/>
    <property type="project" value="UniProtKB-EC"/>
</dbReference>
<comment type="similarity">
    <text evidence="1">Belongs to the polysaccharide lyase 8 family.</text>
</comment>
<dbReference type="SUPFAM" id="SSF48230">
    <property type="entry name" value="Chondroitin AC/alginate lyase"/>
    <property type="match status" value="1"/>
</dbReference>
<dbReference type="GO" id="GO:0005576">
    <property type="term" value="C:extracellular region"/>
    <property type="evidence" value="ECO:0007669"/>
    <property type="project" value="InterPro"/>
</dbReference>
<dbReference type="SUPFAM" id="SSF74650">
    <property type="entry name" value="Galactose mutarotase-like"/>
    <property type="match status" value="1"/>
</dbReference>